<evidence type="ECO:0000313" key="3">
    <source>
        <dbReference type="Proteomes" id="UP000824540"/>
    </source>
</evidence>
<name>A0A8T2NS81_9TELE</name>
<feature type="compositionally biased region" description="Basic and acidic residues" evidence="1">
    <location>
        <begin position="66"/>
        <end position="77"/>
    </location>
</feature>
<accession>A0A8T2NS81</accession>
<dbReference type="AlphaFoldDB" id="A0A8T2NS81"/>
<sequence>MVEGYPGFAAEEFGGPVFVTGGAVDRQSSEKAMGNGSLVNYFQKMKKRGHKREGGGCLPFKLNHSGHIEKGSKKDGADRVAAQRAGFKTALLSSPDRRG</sequence>
<organism evidence="2 3">
    <name type="scientific">Albula glossodonta</name>
    <name type="common">roundjaw bonefish</name>
    <dbReference type="NCBI Taxonomy" id="121402"/>
    <lineage>
        <taxon>Eukaryota</taxon>
        <taxon>Metazoa</taxon>
        <taxon>Chordata</taxon>
        <taxon>Craniata</taxon>
        <taxon>Vertebrata</taxon>
        <taxon>Euteleostomi</taxon>
        <taxon>Actinopterygii</taxon>
        <taxon>Neopterygii</taxon>
        <taxon>Teleostei</taxon>
        <taxon>Albuliformes</taxon>
        <taxon>Albulidae</taxon>
        <taxon>Albula</taxon>
    </lineage>
</organism>
<feature type="region of interest" description="Disordered" evidence="1">
    <location>
        <begin position="50"/>
        <end position="77"/>
    </location>
</feature>
<dbReference type="Proteomes" id="UP000824540">
    <property type="component" value="Unassembled WGS sequence"/>
</dbReference>
<comment type="caution">
    <text evidence="2">The sequence shown here is derived from an EMBL/GenBank/DDBJ whole genome shotgun (WGS) entry which is preliminary data.</text>
</comment>
<proteinExistence type="predicted"/>
<protein>
    <submittedName>
        <fullName evidence="2">Uncharacterized protein</fullName>
    </submittedName>
</protein>
<evidence type="ECO:0000256" key="1">
    <source>
        <dbReference type="SAM" id="MobiDB-lite"/>
    </source>
</evidence>
<keyword evidence="3" id="KW-1185">Reference proteome</keyword>
<dbReference type="EMBL" id="JAFBMS010000028">
    <property type="protein sequence ID" value="KAG9342426.1"/>
    <property type="molecule type" value="Genomic_DNA"/>
</dbReference>
<evidence type="ECO:0000313" key="2">
    <source>
        <dbReference type="EMBL" id="KAG9342426.1"/>
    </source>
</evidence>
<reference evidence="2" key="1">
    <citation type="thesis" date="2021" institute="BYU ScholarsArchive" country="Provo, UT, USA">
        <title>Applications of and Algorithms for Genome Assembly and Genomic Analyses with an Emphasis on Marine Teleosts.</title>
        <authorList>
            <person name="Pickett B.D."/>
        </authorList>
    </citation>
    <scope>NUCLEOTIDE SEQUENCE</scope>
    <source>
        <strain evidence="2">HI-2016</strain>
    </source>
</reference>
<gene>
    <name evidence="2" type="ORF">JZ751_016428</name>
</gene>